<dbReference type="KEGG" id="tad:TRIADDRAFT_57575"/>
<feature type="transmembrane region" description="Helical" evidence="9">
    <location>
        <begin position="114"/>
        <end position="139"/>
    </location>
</feature>
<keyword evidence="12" id="KW-1185">Reference proteome</keyword>
<evidence type="ECO:0000256" key="5">
    <source>
        <dbReference type="ARBA" id="ARBA00023040"/>
    </source>
</evidence>
<evidence type="ECO:0000256" key="6">
    <source>
        <dbReference type="ARBA" id="ARBA00023136"/>
    </source>
</evidence>
<feature type="domain" description="G-protein coupled receptors family 1 profile" evidence="10">
    <location>
        <begin position="1"/>
        <end position="222"/>
    </location>
</feature>
<dbReference type="CTD" id="6754636"/>
<dbReference type="GO" id="GO:0005886">
    <property type="term" value="C:plasma membrane"/>
    <property type="evidence" value="ECO:0000318"/>
    <property type="project" value="GO_Central"/>
</dbReference>
<dbReference type="RefSeq" id="XP_002113790.1">
    <property type="nucleotide sequence ID" value="XM_002113754.1"/>
</dbReference>
<keyword evidence="6 9" id="KW-0472">Membrane</keyword>
<dbReference type="PROSITE" id="PS50262">
    <property type="entry name" value="G_PROTEIN_RECEP_F1_2"/>
    <property type="match status" value="1"/>
</dbReference>
<gene>
    <name evidence="11" type="ORF">TRIADDRAFT_57575</name>
</gene>
<keyword evidence="4 9" id="KW-1133">Transmembrane helix</keyword>
<evidence type="ECO:0000256" key="8">
    <source>
        <dbReference type="ARBA" id="ARBA00023224"/>
    </source>
</evidence>
<dbReference type="InParanoid" id="B3RZT9"/>
<keyword evidence="3 9" id="KW-0812">Transmembrane</keyword>
<keyword evidence="7" id="KW-0675">Receptor</keyword>
<dbReference type="PANTHER" id="PTHR24229">
    <property type="entry name" value="NEUROPEPTIDES RECEPTOR"/>
    <property type="match status" value="1"/>
</dbReference>
<dbReference type="HOGENOM" id="CLU_1095508_0_0_1"/>
<keyword evidence="2" id="KW-1003">Cell membrane</keyword>
<evidence type="ECO:0000256" key="2">
    <source>
        <dbReference type="ARBA" id="ARBA00022475"/>
    </source>
</evidence>
<evidence type="ECO:0000256" key="4">
    <source>
        <dbReference type="ARBA" id="ARBA00022989"/>
    </source>
</evidence>
<feature type="transmembrane region" description="Helical" evidence="9">
    <location>
        <begin position="21"/>
        <end position="44"/>
    </location>
</feature>
<keyword evidence="8" id="KW-0807">Transducer</keyword>
<dbReference type="PANTHER" id="PTHR24229:SF40">
    <property type="entry name" value="ALLATOSTATIN C RECEPTOR 1-RELATED"/>
    <property type="match status" value="1"/>
</dbReference>
<dbReference type="Gene3D" id="1.20.1070.10">
    <property type="entry name" value="Rhodopsin 7-helix transmembrane proteins"/>
    <property type="match status" value="1"/>
</dbReference>
<feature type="transmembrane region" description="Helical" evidence="9">
    <location>
        <begin position="65"/>
        <end position="85"/>
    </location>
</feature>
<dbReference type="PhylomeDB" id="B3RZT9"/>
<dbReference type="GO" id="GO:0004930">
    <property type="term" value="F:G protein-coupled receptor activity"/>
    <property type="evidence" value="ECO:0000318"/>
    <property type="project" value="GO_Central"/>
</dbReference>
<organism evidence="11 12">
    <name type="scientific">Trichoplax adhaerens</name>
    <name type="common">Trichoplax reptans</name>
    <dbReference type="NCBI Taxonomy" id="10228"/>
    <lineage>
        <taxon>Eukaryota</taxon>
        <taxon>Metazoa</taxon>
        <taxon>Placozoa</taxon>
        <taxon>Uniplacotomia</taxon>
        <taxon>Trichoplacea</taxon>
        <taxon>Trichoplacidae</taxon>
        <taxon>Trichoplax</taxon>
    </lineage>
</organism>
<dbReference type="GO" id="GO:0042277">
    <property type="term" value="F:peptide binding"/>
    <property type="evidence" value="ECO:0000318"/>
    <property type="project" value="GO_Central"/>
</dbReference>
<accession>B3RZT9</accession>
<dbReference type="EMBL" id="DS985246">
    <property type="protein sequence ID" value="EDV24264.1"/>
    <property type="molecule type" value="Genomic_DNA"/>
</dbReference>
<dbReference type="InterPro" id="IPR017452">
    <property type="entry name" value="GPCR_Rhodpsn_7TM"/>
</dbReference>
<feature type="transmembrane region" description="Helical" evidence="9">
    <location>
        <begin position="202"/>
        <end position="223"/>
    </location>
</feature>
<evidence type="ECO:0000313" key="11">
    <source>
        <dbReference type="EMBL" id="EDV24264.1"/>
    </source>
</evidence>
<dbReference type="GeneID" id="6754636"/>
<evidence type="ECO:0000259" key="10">
    <source>
        <dbReference type="PROSITE" id="PS50262"/>
    </source>
</evidence>
<dbReference type="GO" id="GO:0043005">
    <property type="term" value="C:neuron projection"/>
    <property type="evidence" value="ECO:0000318"/>
    <property type="project" value="GO_Central"/>
</dbReference>
<sequence length="254" mass="29141">MMSIFLNKPTSPYNSTSYFCKVLYCLATYTDLVKLVTIAVLCYCAVHNRRYDKEHLGDRFQTISIIILVILWIYPILTVILPISANWGTVVYSQTSGLCVLSVSSDHPVQLITFLLYASIFGIGIPMSITLVYSVKMLFFIRKKPTKRITFGHSLEDNKFHRADTQLGKVTLRVAVMDFGLNVPWAIVQSVRVFGVDIRVTILYYLLIFISCLGSVFNPFLFYRKETRDKRQSRCSSPERSKILYTATNRTRIN</sequence>
<evidence type="ECO:0000256" key="7">
    <source>
        <dbReference type="ARBA" id="ARBA00023170"/>
    </source>
</evidence>
<protein>
    <recommendedName>
        <fullName evidence="10">G-protein coupled receptors family 1 profile domain-containing protein</fullName>
    </recommendedName>
</protein>
<dbReference type="AlphaFoldDB" id="B3RZT9"/>
<comment type="subcellular location">
    <subcellularLocation>
        <location evidence="1">Cell membrane</location>
        <topology evidence="1">Multi-pass membrane protein</topology>
    </subcellularLocation>
</comment>
<evidence type="ECO:0000256" key="3">
    <source>
        <dbReference type="ARBA" id="ARBA00022692"/>
    </source>
</evidence>
<name>B3RZT9_TRIAD</name>
<evidence type="ECO:0000256" key="1">
    <source>
        <dbReference type="ARBA" id="ARBA00004651"/>
    </source>
</evidence>
<evidence type="ECO:0000313" key="12">
    <source>
        <dbReference type="Proteomes" id="UP000009022"/>
    </source>
</evidence>
<dbReference type="SUPFAM" id="SSF81321">
    <property type="entry name" value="Family A G protein-coupled receptor-like"/>
    <property type="match status" value="1"/>
</dbReference>
<dbReference type="Pfam" id="PF00001">
    <property type="entry name" value="7tm_1"/>
    <property type="match status" value="1"/>
</dbReference>
<keyword evidence="5" id="KW-0297">G-protein coupled receptor</keyword>
<dbReference type="Proteomes" id="UP000009022">
    <property type="component" value="Unassembled WGS sequence"/>
</dbReference>
<evidence type="ECO:0000256" key="9">
    <source>
        <dbReference type="SAM" id="Phobius"/>
    </source>
</evidence>
<proteinExistence type="predicted"/>
<reference evidence="11 12" key="1">
    <citation type="journal article" date="2008" name="Nature">
        <title>The Trichoplax genome and the nature of placozoans.</title>
        <authorList>
            <person name="Srivastava M."/>
            <person name="Begovic E."/>
            <person name="Chapman J."/>
            <person name="Putnam N.H."/>
            <person name="Hellsten U."/>
            <person name="Kawashima T."/>
            <person name="Kuo A."/>
            <person name="Mitros T."/>
            <person name="Salamov A."/>
            <person name="Carpenter M.L."/>
            <person name="Signorovitch A.Y."/>
            <person name="Moreno M.A."/>
            <person name="Kamm K."/>
            <person name="Grimwood J."/>
            <person name="Schmutz J."/>
            <person name="Shapiro H."/>
            <person name="Grigoriev I.V."/>
            <person name="Buss L.W."/>
            <person name="Schierwater B."/>
            <person name="Dellaporta S.L."/>
            <person name="Rokhsar D.S."/>
        </authorList>
    </citation>
    <scope>NUCLEOTIDE SEQUENCE [LARGE SCALE GENOMIC DNA]</scope>
    <source>
        <strain evidence="11 12">Grell-BS-1999</strain>
    </source>
</reference>
<dbReference type="InterPro" id="IPR000276">
    <property type="entry name" value="GPCR_Rhodpsn"/>
</dbReference>